<keyword evidence="3" id="KW-1185">Reference proteome</keyword>
<organism evidence="3">
    <name type="scientific">Caenorhabditis brenneri</name>
    <name type="common">Nematode worm</name>
    <dbReference type="NCBI Taxonomy" id="135651"/>
    <lineage>
        <taxon>Eukaryota</taxon>
        <taxon>Metazoa</taxon>
        <taxon>Ecdysozoa</taxon>
        <taxon>Nematoda</taxon>
        <taxon>Chromadorea</taxon>
        <taxon>Rhabditida</taxon>
        <taxon>Rhabditina</taxon>
        <taxon>Rhabditomorpha</taxon>
        <taxon>Rhabditoidea</taxon>
        <taxon>Rhabditidae</taxon>
        <taxon>Peloderinae</taxon>
        <taxon>Caenorhabditis</taxon>
    </lineage>
</organism>
<evidence type="ECO:0000313" key="3">
    <source>
        <dbReference type="Proteomes" id="UP000008068"/>
    </source>
</evidence>
<protein>
    <submittedName>
        <fullName evidence="2">Uncharacterized protein</fullName>
    </submittedName>
</protein>
<proteinExistence type="predicted"/>
<name>G0M849_CAEBE</name>
<feature type="compositionally biased region" description="Polar residues" evidence="1">
    <location>
        <begin position="355"/>
        <end position="364"/>
    </location>
</feature>
<feature type="compositionally biased region" description="Low complexity" evidence="1">
    <location>
        <begin position="418"/>
        <end position="431"/>
    </location>
</feature>
<evidence type="ECO:0000256" key="1">
    <source>
        <dbReference type="SAM" id="MobiDB-lite"/>
    </source>
</evidence>
<dbReference type="EMBL" id="GL379786">
    <property type="protein sequence ID" value="EGT30346.1"/>
    <property type="molecule type" value="Genomic_DNA"/>
</dbReference>
<feature type="compositionally biased region" description="Basic and acidic residues" evidence="1">
    <location>
        <begin position="437"/>
        <end position="446"/>
    </location>
</feature>
<feature type="region of interest" description="Disordered" evidence="1">
    <location>
        <begin position="418"/>
        <end position="549"/>
    </location>
</feature>
<feature type="compositionally biased region" description="Basic and acidic residues" evidence="1">
    <location>
        <begin position="472"/>
        <end position="483"/>
    </location>
</feature>
<reference evidence="3" key="1">
    <citation type="submission" date="2011-07" db="EMBL/GenBank/DDBJ databases">
        <authorList>
            <consortium name="Caenorhabditis brenneri Sequencing and Analysis Consortium"/>
            <person name="Wilson R.K."/>
        </authorList>
    </citation>
    <scope>NUCLEOTIDE SEQUENCE [LARGE SCALE GENOMIC DNA]</scope>
    <source>
        <strain evidence="3">PB2801</strain>
    </source>
</reference>
<dbReference type="Proteomes" id="UP000008068">
    <property type="component" value="Unassembled WGS sequence"/>
</dbReference>
<feature type="compositionally biased region" description="Basic and acidic residues" evidence="1">
    <location>
        <begin position="510"/>
        <end position="520"/>
    </location>
</feature>
<feature type="region of interest" description="Disordered" evidence="1">
    <location>
        <begin position="339"/>
        <end position="367"/>
    </location>
</feature>
<sequence>MPREPYNVLSFQHYFVPSRKKKVGEPENSEEFPLYIHARIVPKELEKEFRKWGTKREDLEIVYESQLTEQQIQRYAISSYDIGFLPRWWIDPNFMAWKAPCILLDCRHYVIPEHLEKEFRDLGMEDYGKTKYLFETKLSEEMKANTYFRPDIDEALAYYDPVYHQQIIDKYGLEEVVTVKAVTPEVVESNDKKDYENKTEDYEIGTEDHVKEDNVYEETSDDEYEENISASPDAGNWTYSDGFGDTTSLNDSVLTDHNKWLANRKNYRSNPDWASHFQEKPQTRNDWRSVQEGCFVLKRIPRYVDPQIDIHDKRHSMQCKQWYNRNDSSEMLTRNMNQGPAERYSRNDFPISPRHGTSSQQSDHTGFRETQRFPISHERSYNPPTVVQNVSMYNRNNCPERLSRNMRNLGIPLSQEVGYSTYSRGGSSRYTDQSPDEGYHRNDLLRQETPSQPNDNPRFRGTQRLPISHDQGPAERHRHDLLRQETSSHQNDYPGYSGRQRYPNSYDQSPAERHRHDLLRQETSSHQNDYPGYSGRQRYPSSYDQGAGERHRRLDPLLIPLRNPPEIRDEDWETPVLSHIRRGPEAEEYVKIARKGTTRQFKEIDLDF</sequence>
<feature type="compositionally biased region" description="Polar residues" evidence="1">
    <location>
        <begin position="382"/>
        <end position="391"/>
    </location>
</feature>
<evidence type="ECO:0000313" key="2">
    <source>
        <dbReference type="EMBL" id="EGT30346.1"/>
    </source>
</evidence>
<feature type="compositionally biased region" description="Acidic residues" evidence="1">
    <location>
        <begin position="216"/>
        <end position="226"/>
    </location>
</feature>
<feature type="region of interest" description="Disordered" evidence="1">
    <location>
        <begin position="216"/>
        <end position="236"/>
    </location>
</feature>
<dbReference type="AlphaFoldDB" id="G0M849"/>
<accession>G0M849</accession>
<gene>
    <name evidence="2" type="ORF">CAEBREN_24202</name>
</gene>
<dbReference type="HOGENOM" id="CLU_449211_0_0_1"/>
<dbReference type="InParanoid" id="G0M849"/>
<feature type="region of interest" description="Disordered" evidence="1">
    <location>
        <begin position="372"/>
        <end position="391"/>
    </location>
</feature>